<feature type="compositionally biased region" description="Low complexity" evidence="2">
    <location>
        <begin position="676"/>
        <end position="692"/>
    </location>
</feature>
<feature type="compositionally biased region" description="Acidic residues" evidence="2">
    <location>
        <begin position="762"/>
        <end position="780"/>
    </location>
</feature>
<protein>
    <submittedName>
        <fullName evidence="3">Uncharacterized protein</fullName>
    </submittedName>
</protein>
<evidence type="ECO:0000256" key="2">
    <source>
        <dbReference type="SAM" id="MobiDB-lite"/>
    </source>
</evidence>
<feature type="region of interest" description="Disordered" evidence="2">
    <location>
        <begin position="549"/>
        <end position="593"/>
    </location>
</feature>
<evidence type="ECO:0000256" key="1">
    <source>
        <dbReference type="SAM" id="Coils"/>
    </source>
</evidence>
<sequence>MTPCSITDDSTATTEPQAIAAEVETTMGTEELDEETQTGTRAVAYKGKALRSWAQLPPELIRLIAGYYATAMQETSAGILPLTWTPYYTSTTHMPGMAERRTYLTVRDMRHYEMLMRVCPKWAIAIEDHLFYRTAIKLFDPFNHYSNYAWAVPPNPLGGSAASAGVPNTAYRHFQSVYNIACLPCRINAPHSQMGVGGARKVIETPRLGHVAVCKDHHTARRSRWCEVCFKDMELVRHLRRESMNRTREEYARAQQRFESLRHYAAAGHHVSQDAYADAHNHAKQALRAAQNAEADERGWLRSQTKWSEMMGMVVATRGWESGEAVQQVDDRRRERARTPSPELVVQQPQAQQPRTQQTQQTQHAQWAGKTIALQQGHYPQQQRERSLSPTDGYSEDYSSSDELELEMEMAVEEEMNVRELALGDWARGRVLDGSWLSPVDVYWFTRVKRQEHPDARIRAIHPVPWSISPPESTDDDASPTRHPDISGPPAPTQTLAEVAHNAYIRQLRTVLLPPMRNIVRRLVLECAFDVVDPAIRAARMTIDDVVREMREEEGKTESPTLSTSTLGTTPSPSAEDDDLKVEEEEDETRSHVHHDFKLAIAVDPVRNPPQLLLAIPHVPETLSHMPAYSLDALKGVWREACAPLYHCRCTICVRAAQEQTKAADALLAQAVPPAAPLPQQQQQQRARTPAAHGDGPWVVQIPEDDGQHQTVESVVSVVHEGDENNARYALRTPPREAEADEEPLDRDAPLWEGMGAIGHGDDDDDEQDEEEEEEEEDQSSIDSFDADVAPAPKPKPTPRIVLVPPGGRKRSSDDLAPPTAAQQEAKRPRTKEPPVIRIAPSERGASPVKRRSEELDLDGDDDVYGRVGSDTDSAGSGKTKRARIGEV</sequence>
<feature type="compositionally biased region" description="Low complexity" evidence="2">
    <location>
        <begin position="559"/>
        <end position="574"/>
    </location>
</feature>
<organism evidence="3 4">
    <name type="scientific">Mycena chlorophos</name>
    <name type="common">Agaric fungus</name>
    <name type="synonym">Agaricus chlorophos</name>
    <dbReference type="NCBI Taxonomy" id="658473"/>
    <lineage>
        <taxon>Eukaryota</taxon>
        <taxon>Fungi</taxon>
        <taxon>Dikarya</taxon>
        <taxon>Basidiomycota</taxon>
        <taxon>Agaricomycotina</taxon>
        <taxon>Agaricomycetes</taxon>
        <taxon>Agaricomycetidae</taxon>
        <taxon>Agaricales</taxon>
        <taxon>Marasmiineae</taxon>
        <taxon>Mycenaceae</taxon>
        <taxon>Mycena</taxon>
    </lineage>
</organism>
<feature type="region of interest" description="Disordered" evidence="2">
    <location>
        <begin position="676"/>
        <end position="709"/>
    </location>
</feature>
<keyword evidence="4" id="KW-1185">Reference proteome</keyword>
<evidence type="ECO:0000313" key="4">
    <source>
        <dbReference type="Proteomes" id="UP000815677"/>
    </source>
</evidence>
<feature type="region of interest" description="Disordered" evidence="2">
    <location>
        <begin position="721"/>
        <end position="888"/>
    </location>
</feature>
<feature type="compositionally biased region" description="Acidic residues" evidence="2">
    <location>
        <begin position="575"/>
        <end position="588"/>
    </location>
</feature>
<feature type="compositionally biased region" description="Basic residues" evidence="2">
    <location>
        <begin position="879"/>
        <end position="888"/>
    </location>
</feature>
<keyword evidence="1" id="KW-0175">Coiled coil</keyword>
<proteinExistence type="predicted"/>
<feature type="region of interest" description="Disordered" evidence="2">
    <location>
        <begin position="376"/>
        <end position="403"/>
    </location>
</feature>
<dbReference type="Proteomes" id="UP000815677">
    <property type="component" value="Unassembled WGS sequence"/>
</dbReference>
<reference evidence="3" key="1">
    <citation type="submission" date="2014-09" db="EMBL/GenBank/DDBJ databases">
        <title>Genome sequence of the luminous mushroom Mycena chlorophos for searching fungal bioluminescence genes.</title>
        <authorList>
            <person name="Tanaka Y."/>
            <person name="Kasuga D."/>
            <person name="Oba Y."/>
            <person name="Hase S."/>
            <person name="Sato K."/>
            <person name="Oba Y."/>
            <person name="Sakakibara Y."/>
        </authorList>
    </citation>
    <scope>NUCLEOTIDE SEQUENCE</scope>
</reference>
<feature type="compositionally biased region" description="Low complexity" evidence="2">
    <location>
        <begin position="347"/>
        <end position="363"/>
    </location>
</feature>
<feature type="compositionally biased region" description="Basic and acidic residues" evidence="2">
    <location>
        <begin position="825"/>
        <end position="835"/>
    </location>
</feature>
<evidence type="ECO:0000313" key="3">
    <source>
        <dbReference type="EMBL" id="GAT47937.1"/>
    </source>
</evidence>
<name>A0ABQ0LAD4_MYCCL</name>
<feature type="region of interest" description="Disordered" evidence="2">
    <location>
        <begin position="323"/>
        <end position="363"/>
    </location>
</feature>
<feature type="compositionally biased region" description="Basic and acidic residues" evidence="2">
    <location>
        <begin position="329"/>
        <end position="338"/>
    </location>
</feature>
<feature type="coiled-coil region" evidence="1">
    <location>
        <begin position="244"/>
        <end position="296"/>
    </location>
</feature>
<gene>
    <name evidence="3" type="ORF">MCHLO_05377</name>
</gene>
<accession>A0ABQ0LAD4</accession>
<dbReference type="EMBL" id="DF844081">
    <property type="protein sequence ID" value="GAT47937.1"/>
    <property type="molecule type" value="Genomic_DNA"/>
</dbReference>
<feature type="compositionally biased region" description="Polar residues" evidence="2">
    <location>
        <begin position="378"/>
        <end position="392"/>
    </location>
</feature>
<feature type="region of interest" description="Disordered" evidence="2">
    <location>
        <begin position="465"/>
        <end position="489"/>
    </location>
</feature>